<comment type="caution">
    <text evidence="3">The sequence shown here is derived from an EMBL/GenBank/DDBJ whole genome shotgun (WGS) entry which is preliminary data.</text>
</comment>
<dbReference type="EMBL" id="CAXDID020000436">
    <property type="protein sequence ID" value="CAL6091558.1"/>
    <property type="molecule type" value="Genomic_DNA"/>
</dbReference>
<evidence type="ECO:0000313" key="7">
    <source>
        <dbReference type="EMBL" id="CAL6083949.1"/>
    </source>
</evidence>
<gene>
    <name evidence="3" type="ORF">HINF_LOCUS14531</name>
    <name evidence="4" type="ORF">HINF_LOCUS53318</name>
    <name evidence="5" type="ORF">HINF_LOCUS53332</name>
    <name evidence="6" type="ORF">HINF_LOCUS61956</name>
    <name evidence="7" type="ORF">HINF_LOCUS61970</name>
    <name evidence="8" type="ORF">HINF_LOCUS65845</name>
</gene>
<sequence length="93" mass="11419">MKYNQAWSEEDCQQFIVLMKQYHHDFKQIAAEMNRTYSQIRSHYYNLLRKPKTEQKQKEQKAKPKKSKPQQQLQQYIIFDDFRSSSHSFVDDQ</sequence>
<evidence type="ECO:0000313" key="5">
    <source>
        <dbReference type="EMBL" id="CAI9965687.1"/>
    </source>
</evidence>
<evidence type="ECO:0000256" key="1">
    <source>
        <dbReference type="SAM" id="MobiDB-lite"/>
    </source>
</evidence>
<evidence type="ECO:0000313" key="4">
    <source>
        <dbReference type="EMBL" id="CAI9965673.1"/>
    </source>
</evidence>
<dbReference type="Proteomes" id="UP001642409">
    <property type="component" value="Unassembled WGS sequence"/>
</dbReference>
<dbReference type="InterPro" id="IPR009057">
    <property type="entry name" value="Homeodomain-like_sf"/>
</dbReference>
<dbReference type="PROSITE" id="PS51294">
    <property type="entry name" value="HTH_MYB"/>
    <property type="match status" value="1"/>
</dbReference>
<name>A0AA86NY59_9EUKA</name>
<dbReference type="InterPro" id="IPR001005">
    <property type="entry name" value="SANT/Myb"/>
</dbReference>
<proteinExistence type="predicted"/>
<dbReference type="EMBL" id="CAXDID020000375">
    <property type="protein sequence ID" value="CAL6083921.1"/>
    <property type="molecule type" value="Genomic_DNA"/>
</dbReference>
<reference evidence="6 9" key="2">
    <citation type="submission" date="2024-07" db="EMBL/GenBank/DDBJ databases">
        <authorList>
            <person name="Akdeniz Z."/>
        </authorList>
    </citation>
    <scope>NUCLEOTIDE SEQUENCE [LARGE SCALE GENOMIC DNA]</scope>
</reference>
<dbReference type="AlphaFoldDB" id="A0AA86NY59"/>
<dbReference type="EMBL" id="CAXDID020000375">
    <property type="protein sequence ID" value="CAL6083949.1"/>
    <property type="molecule type" value="Genomic_DNA"/>
</dbReference>
<feature type="compositionally biased region" description="Basic and acidic residues" evidence="1">
    <location>
        <begin position="51"/>
        <end position="62"/>
    </location>
</feature>
<evidence type="ECO:0000313" key="8">
    <source>
        <dbReference type="EMBL" id="CAL6091558.1"/>
    </source>
</evidence>
<feature type="region of interest" description="Disordered" evidence="1">
    <location>
        <begin position="49"/>
        <end position="72"/>
    </location>
</feature>
<accession>A0AA86NY59</accession>
<dbReference type="EMBL" id="CATOUU010000377">
    <property type="protein sequence ID" value="CAI9926886.1"/>
    <property type="molecule type" value="Genomic_DNA"/>
</dbReference>
<dbReference type="CDD" id="cd00167">
    <property type="entry name" value="SANT"/>
    <property type="match status" value="1"/>
</dbReference>
<protein>
    <submittedName>
        <fullName evidence="3">SANT/Myb domain</fullName>
    </submittedName>
    <submittedName>
        <fullName evidence="6">SANT/Myb_domain</fullName>
    </submittedName>
</protein>
<reference evidence="3" key="1">
    <citation type="submission" date="2023-06" db="EMBL/GenBank/DDBJ databases">
        <authorList>
            <person name="Kurt Z."/>
        </authorList>
    </citation>
    <scope>NUCLEOTIDE SEQUENCE</scope>
</reference>
<dbReference type="EMBL" id="CATOUU010000993">
    <property type="protein sequence ID" value="CAI9965687.1"/>
    <property type="molecule type" value="Genomic_DNA"/>
</dbReference>
<dbReference type="SMART" id="SM00717">
    <property type="entry name" value="SANT"/>
    <property type="match status" value="1"/>
</dbReference>
<evidence type="ECO:0000259" key="2">
    <source>
        <dbReference type="PROSITE" id="PS51294"/>
    </source>
</evidence>
<dbReference type="EMBL" id="CATOUU010000993">
    <property type="protein sequence ID" value="CAI9965673.1"/>
    <property type="molecule type" value="Genomic_DNA"/>
</dbReference>
<dbReference type="Gene3D" id="1.10.10.60">
    <property type="entry name" value="Homeodomain-like"/>
    <property type="match status" value="1"/>
</dbReference>
<keyword evidence="9" id="KW-1185">Reference proteome</keyword>
<evidence type="ECO:0000313" key="6">
    <source>
        <dbReference type="EMBL" id="CAL6083921.1"/>
    </source>
</evidence>
<evidence type="ECO:0000313" key="9">
    <source>
        <dbReference type="Proteomes" id="UP001642409"/>
    </source>
</evidence>
<evidence type="ECO:0000313" key="3">
    <source>
        <dbReference type="EMBL" id="CAI9926886.1"/>
    </source>
</evidence>
<dbReference type="InterPro" id="IPR017930">
    <property type="entry name" value="Myb_dom"/>
</dbReference>
<dbReference type="Pfam" id="PF13921">
    <property type="entry name" value="Myb_DNA-bind_6"/>
    <property type="match status" value="1"/>
</dbReference>
<dbReference type="SUPFAM" id="SSF46689">
    <property type="entry name" value="Homeodomain-like"/>
    <property type="match status" value="1"/>
</dbReference>
<feature type="domain" description="HTH myb-type" evidence="2">
    <location>
        <begin position="1"/>
        <end position="52"/>
    </location>
</feature>
<organism evidence="3">
    <name type="scientific">Hexamita inflata</name>
    <dbReference type="NCBI Taxonomy" id="28002"/>
    <lineage>
        <taxon>Eukaryota</taxon>
        <taxon>Metamonada</taxon>
        <taxon>Diplomonadida</taxon>
        <taxon>Hexamitidae</taxon>
        <taxon>Hexamitinae</taxon>
        <taxon>Hexamita</taxon>
    </lineage>
</organism>